<dbReference type="Gene3D" id="3.40.50.1110">
    <property type="entry name" value="SGNH hydrolase"/>
    <property type="match status" value="1"/>
</dbReference>
<dbReference type="GO" id="GO:0016788">
    <property type="term" value="F:hydrolase activity, acting on ester bonds"/>
    <property type="evidence" value="ECO:0007669"/>
    <property type="project" value="UniProtKB-ARBA"/>
</dbReference>
<reference evidence="2 3" key="1">
    <citation type="journal article" date="2015" name="Microbes Environ.">
        <title>Distribution and evolution of nitrogen fixation genes in the phylum bacteroidetes.</title>
        <authorList>
            <person name="Inoue J."/>
            <person name="Oshima K."/>
            <person name="Suda W."/>
            <person name="Sakamoto M."/>
            <person name="Iino T."/>
            <person name="Noda S."/>
            <person name="Hongoh Y."/>
            <person name="Hattori M."/>
            <person name="Ohkuma M."/>
        </authorList>
    </citation>
    <scope>NUCLEOTIDE SEQUENCE [LARGE SCALE GENOMIC DNA]</scope>
    <source>
        <strain evidence="2 3">JCM 15093</strain>
    </source>
</reference>
<organism evidence="2 3">
    <name type="scientific">Bacteroides graminisolvens DSM 19988 = JCM 15093</name>
    <dbReference type="NCBI Taxonomy" id="1121097"/>
    <lineage>
        <taxon>Bacteria</taxon>
        <taxon>Pseudomonadati</taxon>
        <taxon>Bacteroidota</taxon>
        <taxon>Bacteroidia</taxon>
        <taxon>Bacteroidales</taxon>
        <taxon>Bacteroidaceae</taxon>
        <taxon>Bacteroides</taxon>
    </lineage>
</organism>
<dbReference type="eggNOG" id="COG2755">
    <property type="taxonomic scope" value="Bacteria"/>
</dbReference>
<gene>
    <name evidence="2" type="ORF">JCM15093_1541</name>
</gene>
<evidence type="ECO:0000313" key="3">
    <source>
        <dbReference type="Proteomes" id="UP000027601"/>
    </source>
</evidence>
<dbReference type="InterPro" id="IPR013830">
    <property type="entry name" value="SGNH_hydro"/>
</dbReference>
<dbReference type="Pfam" id="PF13472">
    <property type="entry name" value="Lipase_GDSL_2"/>
    <property type="match status" value="1"/>
</dbReference>
<evidence type="ECO:0000313" key="2">
    <source>
        <dbReference type="EMBL" id="GAK36383.1"/>
    </source>
</evidence>
<proteinExistence type="predicted"/>
<dbReference type="RefSeq" id="WP_027317842.1">
    <property type="nucleotide sequence ID" value="NZ_ATZI01000001.1"/>
</dbReference>
<accession>A0A069D0G3</accession>
<dbReference type="AlphaFoldDB" id="A0A069D0G3"/>
<keyword evidence="3" id="KW-1185">Reference proteome</keyword>
<dbReference type="STRING" id="1121097.GCA_000428125_00726"/>
<name>A0A069D0G3_9BACE</name>
<feature type="domain" description="SGNH hydrolase-type esterase" evidence="1">
    <location>
        <begin position="36"/>
        <end position="210"/>
    </location>
</feature>
<dbReference type="SUPFAM" id="SSF52266">
    <property type="entry name" value="SGNH hydrolase"/>
    <property type="match status" value="1"/>
</dbReference>
<dbReference type="EMBL" id="BAJS01000006">
    <property type="protein sequence ID" value="GAK36383.1"/>
    <property type="molecule type" value="Genomic_DNA"/>
</dbReference>
<dbReference type="OrthoDB" id="1092902at2"/>
<evidence type="ECO:0000259" key="1">
    <source>
        <dbReference type="Pfam" id="PF13472"/>
    </source>
</evidence>
<comment type="caution">
    <text evidence="2">The sequence shown here is derived from an EMBL/GenBank/DDBJ whole genome shotgun (WGS) entry which is preliminary data.</text>
</comment>
<dbReference type="CDD" id="cd00229">
    <property type="entry name" value="SGNH_hydrolase"/>
    <property type="match status" value="1"/>
</dbReference>
<sequence>MYRAQSFFLVLFSVLFLLFCSFSFHEGNRILVLGDSNGAAPQGWVMQLKKLRPEDTFCNLAIYGNTIGFDNLKNDTLNTLKNIDSYLFRAVQQMGGIDQVLIWLGSNDCKADFSSLQAEVPNNLDKLLRRIKLSTYSSEAEVIFIAPPPMAADSLLETKYHGGKERLDRLVPHLEKIVRKHRCFFLNIHDSLATDYLRLNSDGIHLNEEGSLKAASIINQYLNKVTR</sequence>
<dbReference type="InterPro" id="IPR036514">
    <property type="entry name" value="SGNH_hydro_sf"/>
</dbReference>
<dbReference type="Proteomes" id="UP000027601">
    <property type="component" value="Unassembled WGS sequence"/>
</dbReference>
<protein>
    <recommendedName>
        <fullName evidence="1">SGNH hydrolase-type esterase domain-containing protein</fullName>
    </recommendedName>
</protein>